<accession>A0A1D7QZP7</accession>
<name>A0A1D7QZP7_9BACI</name>
<dbReference type="KEGG" id="bbev:BBEV_3168"/>
<dbReference type="EMBL" id="CP012502">
    <property type="protein sequence ID" value="AOM84484.1"/>
    <property type="molecule type" value="Genomic_DNA"/>
</dbReference>
<dbReference type="SUPFAM" id="SSF109998">
    <property type="entry name" value="Triger factor/SurA peptide-binding domain-like"/>
    <property type="match status" value="1"/>
</dbReference>
<dbReference type="STRING" id="632773.BBEV_3168"/>
<dbReference type="AlphaFoldDB" id="A0A1D7QZP7"/>
<evidence type="ECO:0000313" key="2">
    <source>
        <dbReference type="Proteomes" id="UP000094463"/>
    </source>
</evidence>
<sequence length="180" mass="21233">MKSLIIMMAGMILFTACQSPNYDKDEVIAELNGEEIKVEEVLWQFSLEEDPEDMMTHFLKQEIMLLEAKDMGIVVSEEEIEESKQAIFPDTEAAERYELTDDKDFHEKQASKLDISPEEYFEAREERMYKVQAYTEKYIEAEFGYPSDSDEIDEWGEKIDSHFESLFDRYKEDGKLIIKF</sequence>
<dbReference type="RefSeq" id="WP_069366362.1">
    <property type="nucleotide sequence ID" value="NZ_CP012502.1"/>
</dbReference>
<keyword evidence="2" id="KW-1185">Reference proteome</keyword>
<reference evidence="1 2" key="1">
    <citation type="submission" date="2015-08" db="EMBL/GenBank/DDBJ databases">
        <title>The complete genome sequence of Bacillus beveridgei MLTeJB.</title>
        <authorList>
            <person name="Hanson T.E."/>
            <person name="Mesa C."/>
            <person name="Basesman S.M."/>
            <person name="Oremland R.S."/>
        </authorList>
    </citation>
    <scope>NUCLEOTIDE SEQUENCE [LARGE SCALE GENOMIC DNA]</scope>
    <source>
        <strain evidence="1 2">MLTeJB</strain>
    </source>
</reference>
<dbReference type="Proteomes" id="UP000094463">
    <property type="component" value="Chromosome"/>
</dbReference>
<gene>
    <name evidence="1" type="ORF">BBEV_3168</name>
</gene>
<proteinExistence type="predicted"/>
<organism evidence="1 2">
    <name type="scientific">Salisediminibacterium beveridgei</name>
    <dbReference type="NCBI Taxonomy" id="632773"/>
    <lineage>
        <taxon>Bacteria</taxon>
        <taxon>Bacillati</taxon>
        <taxon>Bacillota</taxon>
        <taxon>Bacilli</taxon>
        <taxon>Bacillales</taxon>
        <taxon>Bacillaceae</taxon>
        <taxon>Salisediminibacterium</taxon>
    </lineage>
</organism>
<protein>
    <submittedName>
        <fullName evidence="1">Uncharacterized protein</fullName>
    </submittedName>
</protein>
<evidence type="ECO:0000313" key="1">
    <source>
        <dbReference type="EMBL" id="AOM84484.1"/>
    </source>
</evidence>
<dbReference type="PROSITE" id="PS51257">
    <property type="entry name" value="PROKAR_LIPOPROTEIN"/>
    <property type="match status" value="1"/>
</dbReference>
<dbReference type="InterPro" id="IPR027304">
    <property type="entry name" value="Trigger_fact/SurA_dom_sf"/>
</dbReference>
<dbReference type="OrthoDB" id="2872686at2"/>